<comment type="caution">
    <text evidence="2">The sequence shown here is derived from an EMBL/GenBank/DDBJ whole genome shotgun (WGS) entry which is preliminary data.</text>
</comment>
<feature type="region of interest" description="Disordered" evidence="1">
    <location>
        <begin position="39"/>
        <end position="77"/>
    </location>
</feature>
<evidence type="ECO:0008006" key="4">
    <source>
        <dbReference type="Google" id="ProtNLM"/>
    </source>
</evidence>
<dbReference type="AlphaFoldDB" id="A0A4R1HZU5"/>
<reference evidence="2 3" key="1">
    <citation type="submission" date="2019-03" db="EMBL/GenBank/DDBJ databases">
        <title>Sequencing the genomes of 1000 actinobacteria strains.</title>
        <authorList>
            <person name="Klenk H.-P."/>
        </authorList>
    </citation>
    <scope>NUCLEOTIDE SEQUENCE [LARGE SCALE GENOMIC DNA]</scope>
    <source>
        <strain evidence="2 3">DSM 44969</strain>
    </source>
</reference>
<proteinExistence type="predicted"/>
<dbReference type="RefSeq" id="WP_132422107.1">
    <property type="nucleotide sequence ID" value="NZ_SMFZ01000001.1"/>
</dbReference>
<evidence type="ECO:0000313" key="2">
    <source>
        <dbReference type="EMBL" id="TCK25689.1"/>
    </source>
</evidence>
<evidence type="ECO:0000256" key="1">
    <source>
        <dbReference type="SAM" id="MobiDB-lite"/>
    </source>
</evidence>
<sequence length="112" mass="12860">MAEPERTPDGRYIVVRGRRWRAADPELPDHVRDALQHHLGRARSGVRTAERDGDDDAVRRARNRVNTAKHGLGERGSPWWDLDLDDRRNRWERALSELDRDGRHRGALGGAP</sequence>
<feature type="compositionally biased region" description="Basic and acidic residues" evidence="1">
    <location>
        <begin position="48"/>
        <end position="59"/>
    </location>
</feature>
<evidence type="ECO:0000313" key="3">
    <source>
        <dbReference type="Proteomes" id="UP000295560"/>
    </source>
</evidence>
<dbReference type="EMBL" id="SMFZ01000001">
    <property type="protein sequence ID" value="TCK25689.1"/>
    <property type="molecule type" value="Genomic_DNA"/>
</dbReference>
<dbReference type="OrthoDB" id="34459at2"/>
<organism evidence="2 3">
    <name type="scientific">Pseudonocardia endophytica</name>
    <dbReference type="NCBI Taxonomy" id="401976"/>
    <lineage>
        <taxon>Bacteria</taxon>
        <taxon>Bacillati</taxon>
        <taxon>Actinomycetota</taxon>
        <taxon>Actinomycetes</taxon>
        <taxon>Pseudonocardiales</taxon>
        <taxon>Pseudonocardiaceae</taxon>
        <taxon>Pseudonocardia</taxon>
    </lineage>
</organism>
<accession>A0A4R1HZU5</accession>
<keyword evidence="3" id="KW-1185">Reference proteome</keyword>
<protein>
    <recommendedName>
        <fullName evidence="4">Biopolymer transporter Tol</fullName>
    </recommendedName>
</protein>
<gene>
    <name evidence="2" type="ORF">EV378_1506</name>
</gene>
<name>A0A4R1HZU5_PSEEN</name>
<dbReference type="Proteomes" id="UP000295560">
    <property type="component" value="Unassembled WGS sequence"/>
</dbReference>